<proteinExistence type="predicted"/>
<evidence type="ECO:0000313" key="1">
    <source>
        <dbReference type="EMBL" id="KAJ1352387.1"/>
    </source>
</evidence>
<dbReference type="Proteomes" id="UP001196413">
    <property type="component" value="Unassembled WGS sequence"/>
</dbReference>
<comment type="caution">
    <text evidence="1">The sequence shown here is derived from an EMBL/GenBank/DDBJ whole genome shotgun (WGS) entry which is preliminary data.</text>
</comment>
<keyword evidence="2" id="KW-1185">Reference proteome</keyword>
<gene>
    <name evidence="1" type="ORF">KIN20_008713</name>
</gene>
<dbReference type="AlphaFoldDB" id="A0AAD5MPF2"/>
<dbReference type="EMBL" id="JAHQIW010001372">
    <property type="protein sequence ID" value="KAJ1352387.1"/>
    <property type="molecule type" value="Genomic_DNA"/>
</dbReference>
<accession>A0AAD5MPF2</accession>
<evidence type="ECO:0000313" key="2">
    <source>
        <dbReference type="Proteomes" id="UP001196413"/>
    </source>
</evidence>
<reference evidence="1" key="1">
    <citation type="submission" date="2021-06" db="EMBL/GenBank/DDBJ databases">
        <title>Parelaphostrongylus tenuis whole genome reference sequence.</title>
        <authorList>
            <person name="Garwood T.J."/>
            <person name="Larsen P.A."/>
            <person name="Fountain-Jones N.M."/>
            <person name="Garbe J.R."/>
            <person name="Macchietto M.G."/>
            <person name="Kania S.A."/>
            <person name="Gerhold R.W."/>
            <person name="Richards J.E."/>
            <person name="Wolf T.M."/>
        </authorList>
    </citation>
    <scope>NUCLEOTIDE SEQUENCE</scope>
    <source>
        <strain evidence="1">MNPRO001-30</strain>
        <tissue evidence="1">Meninges</tissue>
    </source>
</reference>
<organism evidence="1 2">
    <name type="scientific">Parelaphostrongylus tenuis</name>
    <name type="common">Meningeal worm</name>
    <dbReference type="NCBI Taxonomy" id="148309"/>
    <lineage>
        <taxon>Eukaryota</taxon>
        <taxon>Metazoa</taxon>
        <taxon>Ecdysozoa</taxon>
        <taxon>Nematoda</taxon>
        <taxon>Chromadorea</taxon>
        <taxon>Rhabditida</taxon>
        <taxon>Rhabditina</taxon>
        <taxon>Rhabditomorpha</taxon>
        <taxon>Strongyloidea</taxon>
        <taxon>Metastrongylidae</taxon>
        <taxon>Parelaphostrongylus</taxon>
    </lineage>
</organism>
<protein>
    <submittedName>
        <fullName evidence="1">Uncharacterized protein</fullName>
    </submittedName>
</protein>
<sequence length="72" mass="8731">MEKEIHQMQPANKKDFNVTMDFQCVCNEIKVIWRDVNWLECRKSQSWWPQFTCGSRKAYDNTPWKEFQTNGV</sequence>
<name>A0AAD5MPF2_PARTN</name>